<feature type="domain" description="Kinesin motor" evidence="9">
    <location>
        <begin position="5"/>
        <end position="336"/>
    </location>
</feature>
<dbReference type="Proteomes" id="UP000192257">
    <property type="component" value="Unassembled WGS sequence"/>
</dbReference>
<dbReference type="EMBL" id="NBCO01000029">
    <property type="protein sequence ID" value="ORC86231.1"/>
    <property type="molecule type" value="Genomic_DNA"/>
</dbReference>
<dbReference type="SUPFAM" id="SSF52540">
    <property type="entry name" value="P-loop containing nucleoside triphosphate hydrolases"/>
    <property type="match status" value="1"/>
</dbReference>
<dbReference type="STRING" id="67003.A0A1X0NNQ8"/>
<keyword evidence="3 6" id="KW-0547">Nucleotide-binding</keyword>
<dbReference type="GO" id="GO:0007052">
    <property type="term" value="P:mitotic spindle organization"/>
    <property type="evidence" value="ECO:0007669"/>
    <property type="project" value="TreeGrafter"/>
</dbReference>
<evidence type="ECO:0000313" key="10">
    <source>
        <dbReference type="EMBL" id="ORC86231.1"/>
    </source>
</evidence>
<organism evidence="10 11">
    <name type="scientific">Trypanosoma theileri</name>
    <dbReference type="NCBI Taxonomy" id="67003"/>
    <lineage>
        <taxon>Eukaryota</taxon>
        <taxon>Discoba</taxon>
        <taxon>Euglenozoa</taxon>
        <taxon>Kinetoplastea</taxon>
        <taxon>Metakinetoplastina</taxon>
        <taxon>Trypanosomatida</taxon>
        <taxon>Trypanosomatidae</taxon>
        <taxon>Trypanosoma</taxon>
    </lineage>
</organism>
<dbReference type="GO" id="GO:0003777">
    <property type="term" value="F:microtubule motor activity"/>
    <property type="evidence" value="ECO:0007669"/>
    <property type="project" value="InterPro"/>
</dbReference>
<dbReference type="GO" id="GO:0007018">
    <property type="term" value="P:microtubule-based movement"/>
    <property type="evidence" value="ECO:0007669"/>
    <property type="project" value="InterPro"/>
</dbReference>
<keyword evidence="5 7" id="KW-0175">Coiled coil</keyword>
<dbReference type="InterPro" id="IPR036961">
    <property type="entry name" value="Kinesin_motor_dom_sf"/>
</dbReference>
<evidence type="ECO:0000256" key="6">
    <source>
        <dbReference type="PROSITE-ProRule" id="PRU00283"/>
    </source>
</evidence>
<feature type="binding site" evidence="6">
    <location>
        <begin position="86"/>
        <end position="93"/>
    </location>
    <ligand>
        <name>ATP</name>
        <dbReference type="ChEBI" id="CHEBI:30616"/>
    </ligand>
</feature>
<dbReference type="InterPro" id="IPR001752">
    <property type="entry name" value="Kinesin_motor_dom"/>
</dbReference>
<dbReference type="GO" id="GO:0005875">
    <property type="term" value="C:microtubule associated complex"/>
    <property type="evidence" value="ECO:0007669"/>
    <property type="project" value="TreeGrafter"/>
</dbReference>
<dbReference type="VEuPathDB" id="TriTrypDB:TM35_000291130"/>
<keyword evidence="4 6" id="KW-0067">ATP-binding</keyword>
<dbReference type="PRINTS" id="PR00380">
    <property type="entry name" value="KINESINHEAVY"/>
</dbReference>
<comment type="subcellular location">
    <subcellularLocation>
        <location evidence="1">Cytoplasm</location>
    </subcellularLocation>
</comment>
<name>A0A1X0NNQ8_9TRYP</name>
<dbReference type="SMART" id="SM00129">
    <property type="entry name" value="KISc"/>
    <property type="match status" value="1"/>
</dbReference>
<dbReference type="OrthoDB" id="252010at2759"/>
<gene>
    <name evidence="10" type="ORF">TM35_000291130</name>
</gene>
<comment type="similarity">
    <text evidence="6">Belongs to the TRAFAC class myosin-kinesin ATPase superfamily. Kinesin family.</text>
</comment>
<evidence type="ECO:0000256" key="8">
    <source>
        <dbReference type="SAM" id="MobiDB-lite"/>
    </source>
</evidence>
<dbReference type="InterPro" id="IPR027640">
    <property type="entry name" value="Kinesin-like_fam"/>
</dbReference>
<comment type="caution">
    <text evidence="10">The sequence shown here is derived from an EMBL/GenBank/DDBJ whole genome shotgun (WGS) entry which is preliminary data.</text>
</comment>
<feature type="coiled-coil region" evidence="7">
    <location>
        <begin position="409"/>
        <end position="436"/>
    </location>
</feature>
<keyword evidence="11" id="KW-1185">Reference proteome</keyword>
<protein>
    <submittedName>
        <fullName evidence="10">Kinesin motor domain containing protein</fullName>
    </submittedName>
</protein>
<feature type="non-terminal residue" evidence="10">
    <location>
        <position position="643"/>
    </location>
</feature>
<dbReference type="PANTHER" id="PTHR47969">
    <property type="entry name" value="CHROMOSOME-ASSOCIATED KINESIN KIF4A-RELATED"/>
    <property type="match status" value="1"/>
</dbReference>
<evidence type="ECO:0000256" key="7">
    <source>
        <dbReference type="SAM" id="Coils"/>
    </source>
</evidence>
<keyword evidence="2" id="KW-0963">Cytoplasm</keyword>
<dbReference type="RefSeq" id="XP_028880297.1">
    <property type="nucleotide sequence ID" value="XM_029028270.1"/>
</dbReference>
<evidence type="ECO:0000256" key="4">
    <source>
        <dbReference type="ARBA" id="ARBA00022840"/>
    </source>
</evidence>
<reference evidence="10 11" key="1">
    <citation type="submission" date="2017-03" db="EMBL/GenBank/DDBJ databases">
        <title>An alternative strategy for trypanosome survival in the mammalian bloodstream revealed through genome and transcriptome analysis of the ubiquitous bovine parasite Trypanosoma (Megatrypanum) theileri.</title>
        <authorList>
            <person name="Kelly S."/>
            <person name="Ivens A."/>
            <person name="Mott A."/>
            <person name="O'Neill E."/>
            <person name="Emms D."/>
            <person name="Macleod O."/>
            <person name="Voorheis P."/>
            <person name="Matthews J."/>
            <person name="Matthews K."/>
            <person name="Carrington M."/>
        </authorList>
    </citation>
    <scope>NUCLEOTIDE SEQUENCE [LARGE SCALE GENOMIC DNA]</scope>
    <source>
        <strain evidence="10">Edinburgh</strain>
    </source>
</reference>
<feature type="coiled-coil region" evidence="7">
    <location>
        <begin position="464"/>
        <end position="491"/>
    </location>
</feature>
<dbReference type="GO" id="GO:0008017">
    <property type="term" value="F:microtubule binding"/>
    <property type="evidence" value="ECO:0007669"/>
    <property type="project" value="InterPro"/>
</dbReference>
<dbReference type="GO" id="GO:0005524">
    <property type="term" value="F:ATP binding"/>
    <property type="evidence" value="ECO:0007669"/>
    <property type="project" value="UniProtKB-UniRule"/>
</dbReference>
<dbReference type="GeneID" id="39988050"/>
<feature type="compositionally biased region" description="Basic and acidic residues" evidence="8">
    <location>
        <begin position="547"/>
        <end position="562"/>
    </location>
</feature>
<proteinExistence type="inferred from homology"/>
<dbReference type="GO" id="GO:0005737">
    <property type="term" value="C:cytoplasm"/>
    <property type="evidence" value="ECO:0007669"/>
    <property type="project" value="UniProtKB-SubCell"/>
</dbReference>
<keyword evidence="6" id="KW-0505">Motor protein</keyword>
<dbReference type="Pfam" id="PF00225">
    <property type="entry name" value="Kinesin"/>
    <property type="match status" value="1"/>
</dbReference>
<evidence type="ECO:0000256" key="1">
    <source>
        <dbReference type="ARBA" id="ARBA00004496"/>
    </source>
</evidence>
<dbReference type="GO" id="GO:0051231">
    <property type="term" value="P:spindle elongation"/>
    <property type="evidence" value="ECO:0007669"/>
    <property type="project" value="TreeGrafter"/>
</dbReference>
<evidence type="ECO:0000256" key="5">
    <source>
        <dbReference type="ARBA" id="ARBA00023054"/>
    </source>
</evidence>
<dbReference type="Gene3D" id="3.40.850.10">
    <property type="entry name" value="Kinesin motor domain"/>
    <property type="match status" value="1"/>
</dbReference>
<evidence type="ECO:0000259" key="9">
    <source>
        <dbReference type="PROSITE" id="PS50067"/>
    </source>
</evidence>
<accession>A0A1X0NNQ8</accession>
<evidence type="ECO:0000256" key="3">
    <source>
        <dbReference type="ARBA" id="ARBA00022741"/>
    </source>
</evidence>
<dbReference type="InterPro" id="IPR027417">
    <property type="entry name" value="P-loop_NTPase"/>
</dbReference>
<dbReference type="PANTHER" id="PTHR47969:SF15">
    <property type="entry name" value="CHROMOSOME-ASSOCIATED KINESIN KIF4A-RELATED"/>
    <property type="match status" value="1"/>
</dbReference>
<dbReference type="PROSITE" id="PS50067">
    <property type="entry name" value="KINESIN_MOTOR_2"/>
    <property type="match status" value="1"/>
</dbReference>
<sequence>MTIHRVQCFVRVRPLLEGERVREENEDDYLLINTDEQRVLIGHHHSYRFDRVFDPTIPLHHICNTVVVGMVQGALKGLQKALLLYGPTGGGKSYTMNQIIPVALQLLLQIADSERIEYETTITLECVQIYLECISDLIDPSKNDLQLREFPDTGVYVRGATQLSISSLEEFNKIWEKIATSRFRGTTPLNSSKSKGSHCVINLRVKRRRRIDSRFEEVSCLNDDNVSSSSFITDGRICIVDLAGSDRLRESDTIAIDQGTPIRMNQSLAVLRNVMNALADPKKTHVPFRDSKLTRLLQEPLGRGGSCNILVCISQSPIKIHDTGLALAFGVKAMSIVQNSESKKSIDHTSYLEDVQKWLANRVHMLERELRHLTLKNPRQCSTCIEKEIKILEISQQLSSLKAQTIYTEKEYNVTLRRLRDALETTQNDCEHYRRKAMKKCTIIDETSNERKLLTLNEYWTGYTESLQQDLETAERERDEACAELFKLSTEITQLRLQHNNTCETQKIDINNNRNDNNDSVYINIDQDIIPDKTSIENATKHQQQQQKEHKQDHIENKRATRDSVTLRAELSDAQQRAKELESAACEVESLRMRCRELQQTLEAVESRSVGECTGLRDRLAAMEENMAALRAENRRATHDSVT</sequence>
<feature type="region of interest" description="Disordered" evidence="8">
    <location>
        <begin position="538"/>
        <end position="564"/>
    </location>
</feature>
<evidence type="ECO:0000256" key="2">
    <source>
        <dbReference type="ARBA" id="ARBA00022490"/>
    </source>
</evidence>
<dbReference type="AlphaFoldDB" id="A0A1X0NNQ8"/>
<evidence type="ECO:0000313" key="11">
    <source>
        <dbReference type="Proteomes" id="UP000192257"/>
    </source>
</evidence>